<organism evidence="1">
    <name type="scientific">Prevotella sp. GTC17262</name>
    <dbReference type="NCBI Taxonomy" id="3236797"/>
    <lineage>
        <taxon>Bacteria</taxon>
        <taxon>Pseudomonadati</taxon>
        <taxon>Bacteroidota</taxon>
        <taxon>Bacteroidia</taxon>
        <taxon>Bacteroidales</taxon>
        <taxon>Prevotellaceae</taxon>
        <taxon>Prevotella</taxon>
    </lineage>
</organism>
<sequence>MKEFKDYKVPSTNEMMSNAENIKISEETKNLIKCRALLSGLYEYVVNSYAIVFPDTIDIKDETLDKFKDAHNRLDYELLNLIRDVVEERTLDSKYKEL</sequence>
<protein>
    <submittedName>
        <fullName evidence="1">Uncharacterized protein</fullName>
    </submittedName>
</protein>
<evidence type="ECO:0000313" key="1">
    <source>
        <dbReference type="EMBL" id="BFO81607.1"/>
    </source>
</evidence>
<gene>
    <name evidence="1" type="ORF">GTC17262_17980</name>
</gene>
<accession>A0AB33JTP6</accession>
<name>A0AB33JTP6_9BACT</name>
<dbReference type="AlphaFoldDB" id="A0AB33JTP6"/>
<reference evidence="1" key="1">
    <citation type="submission" date="2024-07" db="EMBL/GenBank/DDBJ databases">
        <title>Complete genome sequence of Prevotella sp. YM-2024 GTC17262.</title>
        <authorList>
            <person name="Hayashi M."/>
            <person name="Muto Y."/>
            <person name="Tanaka K."/>
            <person name="Niwa H."/>
        </authorList>
    </citation>
    <scope>NUCLEOTIDE SEQUENCE</scope>
    <source>
        <strain evidence="1">GTC17262</strain>
    </source>
</reference>
<dbReference type="EMBL" id="AP035789">
    <property type="protein sequence ID" value="BFO81607.1"/>
    <property type="molecule type" value="Genomic_DNA"/>
</dbReference>
<proteinExistence type="predicted"/>